<gene>
    <name evidence="1" type="primary">Necator_chrIV.g14595</name>
    <name evidence="1" type="ORF">RB195_001300</name>
</gene>
<comment type="caution">
    <text evidence="1">The sequence shown here is derived from an EMBL/GenBank/DDBJ whole genome shotgun (WGS) entry which is preliminary data.</text>
</comment>
<evidence type="ECO:0000313" key="2">
    <source>
        <dbReference type="Proteomes" id="UP001303046"/>
    </source>
</evidence>
<protein>
    <submittedName>
        <fullName evidence="1">Uncharacterized protein</fullName>
    </submittedName>
</protein>
<evidence type="ECO:0000313" key="1">
    <source>
        <dbReference type="EMBL" id="KAK6748593.1"/>
    </source>
</evidence>
<name>A0ABR1DEH0_NECAM</name>
<keyword evidence="2" id="KW-1185">Reference proteome</keyword>
<proteinExistence type="predicted"/>
<reference evidence="1 2" key="1">
    <citation type="submission" date="2023-08" db="EMBL/GenBank/DDBJ databases">
        <title>A Necator americanus chromosomal reference genome.</title>
        <authorList>
            <person name="Ilik V."/>
            <person name="Petrzelkova K.J."/>
            <person name="Pardy F."/>
            <person name="Fuh T."/>
            <person name="Niatou-Singa F.S."/>
            <person name="Gouil Q."/>
            <person name="Baker L."/>
            <person name="Ritchie M.E."/>
            <person name="Jex A.R."/>
            <person name="Gazzola D."/>
            <person name="Li H."/>
            <person name="Toshio Fujiwara R."/>
            <person name="Zhan B."/>
            <person name="Aroian R.V."/>
            <person name="Pafco B."/>
            <person name="Schwarz E.M."/>
        </authorList>
    </citation>
    <scope>NUCLEOTIDE SEQUENCE [LARGE SCALE GENOMIC DNA]</scope>
    <source>
        <strain evidence="1 2">Aroian</strain>
        <tissue evidence="1">Whole animal</tissue>
    </source>
</reference>
<accession>A0ABR1DEH0</accession>
<dbReference type="Proteomes" id="UP001303046">
    <property type="component" value="Unassembled WGS sequence"/>
</dbReference>
<organism evidence="1 2">
    <name type="scientific">Necator americanus</name>
    <name type="common">Human hookworm</name>
    <dbReference type="NCBI Taxonomy" id="51031"/>
    <lineage>
        <taxon>Eukaryota</taxon>
        <taxon>Metazoa</taxon>
        <taxon>Ecdysozoa</taxon>
        <taxon>Nematoda</taxon>
        <taxon>Chromadorea</taxon>
        <taxon>Rhabditida</taxon>
        <taxon>Rhabditina</taxon>
        <taxon>Rhabditomorpha</taxon>
        <taxon>Strongyloidea</taxon>
        <taxon>Ancylostomatidae</taxon>
        <taxon>Bunostominae</taxon>
        <taxon>Necator</taxon>
    </lineage>
</organism>
<sequence length="180" mass="20075">MKLKVKEFNNFCFREDLRVWNKWYRMAWDLGNRVDRGPFSKPGAQAGDEWQRVIVEDRRDTSQSLFSDWWSKLTELPHVDSDIYCLAVGSSSSSASPANPACGRLLRAKSSKEVSPVEAAESVVDGSVSGGPLAQSLVDVYGLACSIRASTRKRCSFGGDVDTFTLQLRHTRDVALLYSF</sequence>
<dbReference type="EMBL" id="JAVFWL010000004">
    <property type="protein sequence ID" value="KAK6748593.1"/>
    <property type="molecule type" value="Genomic_DNA"/>
</dbReference>